<reference evidence="1" key="1">
    <citation type="submission" date="2020-05" db="EMBL/GenBank/DDBJ databases">
        <title>Complete genome sequence of Bradyrhizobium diazoefficiens XF1 isolated from soybean nodule.</title>
        <authorList>
            <person name="Noda R."/>
            <person name="Kakizaki K."/>
            <person name="Minamisawa K."/>
        </authorList>
    </citation>
    <scope>NUCLEOTIDE SEQUENCE</scope>
    <source>
        <strain evidence="1">XF1</strain>
    </source>
</reference>
<dbReference type="RefSeq" id="WP_304563590.1">
    <property type="nucleotide sequence ID" value="NZ_CP124748.1"/>
</dbReference>
<dbReference type="AlphaFoldDB" id="A0A809X6H4"/>
<dbReference type="EMBL" id="AP023094">
    <property type="protein sequence ID" value="BCE48657.1"/>
    <property type="molecule type" value="Genomic_DNA"/>
</dbReference>
<protein>
    <submittedName>
        <fullName evidence="1">Uncharacterized protein</fullName>
    </submittedName>
</protein>
<gene>
    <name evidence="3" type="ORF">XF10B_49710</name>
    <name evidence="1" type="ORF">XF1B_50740</name>
    <name evidence="2" type="ORF">XF4B_50060</name>
</gene>
<dbReference type="EMBL" id="AP023091">
    <property type="protein sequence ID" value="BCE22393.1"/>
    <property type="molecule type" value="Genomic_DNA"/>
</dbReference>
<reference evidence="2" key="3">
    <citation type="submission" date="2020-05" db="EMBL/GenBank/DDBJ databases">
        <title>Complete genome sequence of Bradyrhizobium diazoefficiens XF4 isolated from soybean nodule.</title>
        <authorList>
            <person name="Noda R."/>
            <person name="Kakizaki K."/>
            <person name="Minamisawa K."/>
        </authorList>
    </citation>
    <scope>NUCLEOTIDE SEQUENCE</scope>
    <source>
        <strain evidence="2">XF4</strain>
    </source>
</reference>
<organism evidence="1">
    <name type="scientific">Bradyrhizobium diazoefficiens</name>
    <dbReference type="NCBI Taxonomy" id="1355477"/>
    <lineage>
        <taxon>Bacteria</taxon>
        <taxon>Pseudomonadati</taxon>
        <taxon>Pseudomonadota</taxon>
        <taxon>Alphaproteobacteria</taxon>
        <taxon>Hyphomicrobiales</taxon>
        <taxon>Nitrobacteraceae</taxon>
        <taxon>Bradyrhizobium</taxon>
    </lineage>
</organism>
<name>A0A809X6H4_9BRAD</name>
<sequence>MGHTRGGGIGNMAGSYDHTRKEVEQELLTGGGYGDIIEDELDWLIGKTRSGREIQGDPRR</sequence>
<reference evidence="3" key="2">
    <citation type="submission" date="2020-05" db="EMBL/GenBank/DDBJ databases">
        <title>Complete genome sequence of Bradyrhizobium diazoefficiens XF10 isolated from soybean nodule.</title>
        <authorList>
            <person name="Noda R."/>
            <person name="Kakizaki K."/>
            <person name="Minamisawa K."/>
        </authorList>
    </citation>
    <scope>NUCLEOTIDE SEQUENCE</scope>
    <source>
        <strain evidence="3">XF10</strain>
    </source>
</reference>
<accession>A0A809X6H4</accession>
<dbReference type="EMBL" id="AP023099">
    <property type="protein sequence ID" value="BCE92173.1"/>
    <property type="molecule type" value="Genomic_DNA"/>
</dbReference>
<evidence type="ECO:0000313" key="1">
    <source>
        <dbReference type="EMBL" id="BCE22393.1"/>
    </source>
</evidence>
<evidence type="ECO:0000313" key="2">
    <source>
        <dbReference type="EMBL" id="BCE48657.1"/>
    </source>
</evidence>
<proteinExistence type="predicted"/>
<evidence type="ECO:0000313" key="3">
    <source>
        <dbReference type="EMBL" id="BCE92173.1"/>
    </source>
</evidence>